<gene>
    <name evidence="1" type="ORF">KDI_39420</name>
</gene>
<evidence type="ECO:0000313" key="1">
    <source>
        <dbReference type="EMBL" id="GCF10378.1"/>
    </source>
</evidence>
<dbReference type="AlphaFoldDB" id="A0A5A5TGN2"/>
<dbReference type="EMBL" id="BIXY01000068">
    <property type="protein sequence ID" value="GCF10378.1"/>
    <property type="molecule type" value="Genomic_DNA"/>
</dbReference>
<dbReference type="Proteomes" id="UP000322530">
    <property type="component" value="Unassembled WGS sequence"/>
</dbReference>
<name>A0A5A5TGN2_9CHLR</name>
<comment type="caution">
    <text evidence="1">The sequence shown here is derived from an EMBL/GenBank/DDBJ whole genome shotgun (WGS) entry which is preliminary data.</text>
</comment>
<keyword evidence="2" id="KW-1185">Reference proteome</keyword>
<reference evidence="1 2" key="1">
    <citation type="submission" date="2019-01" db="EMBL/GenBank/DDBJ databases">
        <title>Draft genome sequence of Dictyobacter sp. Uno17.</title>
        <authorList>
            <person name="Wang C.M."/>
            <person name="Zheng Y."/>
            <person name="Sakai Y."/>
            <person name="Abe K."/>
            <person name="Yokota A."/>
            <person name="Yabe S."/>
        </authorList>
    </citation>
    <scope>NUCLEOTIDE SEQUENCE [LARGE SCALE GENOMIC DNA]</scope>
    <source>
        <strain evidence="1 2">Uno17</strain>
    </source>
</reference>
<organism evidence="1 2">
    <name type="scientific">Dictyobacter arantiisoli</name>
    <dbReference type="NCBI Taxonomy" id="2014874"/>
    <lineage>
        <taxon>Bacteria</taxon>
        <taxon>Bacillati</taxon>
        <taxon>Chloroflexota</taxon>
        <taxon>Ktedonobacteria</taxon>
        <taxon>Ktedonobacterales</taxon>
        <taxon>Dictyobacteraceae</taxon>
        <taxon>Dictyobacter</taxon>
    </lineage>
</organism>
<proteinExistence type="predicted"/>
<protein>
    <submittedName>
        <fullName evidence="1">Uncharacterized protein</fullName>
    </submittedName>
</protein>
<sequence length="84" mass="9015">MALSMVQGALQSTRRERRHQGRVLAMIARHRAGRPLVMRRPAIEPGQGGVGAALVDKDELLRVALGDLLAPGRPLLLVALASCQ</sequence>
<accession>A0A5A5TGN2</accession>
<evidence type="ECO:0000313" key="2">
    <source>
        <dbReference type="Proteomes" id="UP000322530"/>
    </source>
</evidence>